<accession>A0A6J5M652</accession>
<name>A0A6J5M652_9CAUD</name>
<dbReference type="GO" id="GO:0098015">
    <property type="term" value="C:virus tail"/>
    <property type="evidence" value="ECO:0007669"/>
    <property type="project" value="UniProtKB-KW"/>
</dbReference>
<evidence type="ECO:0000259" key="3">
    <source>
        <dbReference type="PROSITE" id="PS51688"/>
    </source>
</evidence>
<organism evidence="4">
    <name type="scientific">uncultured Caudovirales phage</name>
    <dbReference type="NCBI Taxonomy" id="2100421"/>
    <lineage>
        <taxon>Viruses</taxon>
        <taxon>Duplodnaviria</taxon>
        <taxon>Heunggongvirae</taxon>
        <taxon>Uroviricota</taxon>
        <taxon>Caudoviricetes</taxon>
        <taxon>Peduoviridae</taxon>
        <taxon>Maltschvirus</taxon>
        <taxon>Maltschvirus maltsch</taxon>
    </lineage>
</organism>
<dbReference type="EMBL" id="LR796390">
    <property type="protein sequence ID" value="CAB4141601.1"/>
    <property type="molecule type" value="Genomic_DNA"/>
</dbReference>
<dbReference type="Gene3D" id="1.10.10.10">
    <property type="entry name" value="Winged helix-like DNA-binding domain superfamily/Winged helix DNA-binding domain"/>
    <property type="match status" value="1"/>
</dbReference>
<dbReference type="InterPro" id="IPR036388">
    <property type="entry name" value="WH-like_DNA-bd_sf"/>
</dbReference>
<protein>
    <submittedName>
        <fullName evidence="4">Intramolecular chaperone auto-processing domain containing protein</fullName>
    </submittedName>
</protein>
<feature type="domain" description="Peptidase S74" evidence="3">
    <location>
        <begin position="496"/>
        <end position="589"/>
    </location>
</feature>
<dbReference type="Pfam" id="PF13884">
    <property type="entry name" value="Peptidase_S74"/>
    <property type="match status" value="1"/>
</dbReference>
<keyword evidence="2" id="KW-1227">Viral tail protein</keyword>
<evidence type="ECO:0000313" key="4">
    <source>
        <dbReference type="EMBL" id="CAB4141601.1"/>
    </source>
</evidence>
<keyword evidence="2" id="KW-0946">Virion</keyword>
<evidence type="ECO:0000256" key="1">
    <source>
        <dbReference type="ARBA" id="ARBA00004328"/>
    </source>
</evidence>
<comment type="subcellular location">
    <subcellularLocation>
        <location evidence="1">Virion</location>
    </subcellularLocation>
</comment>
<dbReference type="InterPro" id="IPR030392">
    <property type="entry name" value="S74_ICA"/>
</dbReference>
<proteinExistence type="predicted"/>
<evidence type="ECO:0000256" key="2">
    <source>
        <dbReference type="ARBA" id="ARBA00022732"/>
    </source>
</evidence>
<sequence length="595" mass="60580">MAKTKISEFSATPGNNTDIDGINIAENCPPSSINNAIRELMSQLKDFQAGTAGDSFNGPVGTSTAAAGAFTTLTTSGAVTHNAGTANGVAYLNGSKVLTTGSALTFDGTYFNANGLRLAGADVSNTIYQATGALGLSTGGASGITFATNLTQRYTIDATGVSTWSVGGSEQMRLTSTGLGIGTSSPTQKLTVLNSSGTYGVAYQPAVQIGNTSSGGTVSANTGLGALVWSTDGTTTPVASIEAIRENPGSGAASGIAFRTGSSGGGTERMRLDSSGNLGLGVTPSAWSAFPALQFAQGFSLSQGGLGVNTYFNSGFKYITTGAATLYQPGSGAHIWYNAPSGTAGNAISFTQAMTLDASGRLLVGCTTGAQGRLAISGSGGNTGSGDVVLDSNASYSELQSYNSKPLYINRQGNNVIVAAESGNLLVGTTSTAISSSVGIKLLNDSAKRLAIVSSESANAGGESLTMYSTGAGAFRFYVGWGGTVYATSTSISAISDATLKENVRDLETGLTEVMALRPRRFDWKNGDAQDVAGFVAQEVEQVLPELVTDYQYSEGVTKKSLKMGDILPTLVKAIQEQQAIINALTARVAALESN</sequence>
<gene>
    <name evidence="4" type="ORF">UFOVP415_42</name>
</gene>
<reference evidence="4" key="1">
    <citation type="submission" date="2020-04" db="EMBL/GenBank/DDBJ databases">
        <authorList>
            <person name="Chiriac C."/>
            <person name="Salcher M."/>
            <person name="Ghai R."/>
            <person name="Kavagutti S V."/>
        </authorList>
    </citation>
    <scope>NUCLEOTIDE SEQUENCE</scope>
</reference>
<dbReference type="PROSITE" id="PS51688">
    <property type="entry name" value="ICA"/>
    <property type="match status" value="1"/>
</dbReference>